<organism evidence="3 4">
    <name type="scientific">Durio zibethinus</name>
    <name type="common">Durian</name>
    <dbReference type="NCBI Taxonomy" id="66656"/>
    <lineage>
        <taxon>Eukaryota</taxon>
        <taxon>Viridiplantae</taxon>
        <taxon>Streptophyta</taxon>
        <taxon>Embryophyta</taxon>
        <taxon>Tracheophyta</taxon>
        <taxon>Spermatophyta</taxon>
        <taxon>Magnoliopsida</taxon>
        <taxon>eudicotyledons</taxon>
        <taxon>Gunneridae</taxon>
        <taxon>Pentapetalae</taxon>
        <taxon>rosids</taxon>
        <taxon>malvids</taxon>
        <taxon>Malvales</taxon>
        <taxon>Malvaceae</taxon>
        <taxon>Helicteroideae</taxon>
        <taxon>Durio</taxon>
    </lineage>
</organism>
<evidence type="ECO:0000259" key="2">
    <source>
        <dbReference type="Pfam" id="PF03107"/>
    </source>
</evidence>
<dbReference type="AlphaFoldDB" id="A0A6P5Z5C2"/>
<dbReference type="InterPro" id="IPR053192">
    <property type="entry name" value="Vacuole_Formation_Reg"/>
</dbReference>
<keyword evidence="1" id="KW-0677">Repeat</keyword>
<dbReference type="RefSeq" id="XP_022747526.1">
    <property type="nucleotide sequence ID" value="XM_022891791.1"/>
</dbReference>
<gene>
    <name evidence="4" type="primary">LOC111297160</name>
</gene>
<sequence>MKREYGCYCCLKEDCNYIIHVNCAVEDKDLYYMVDSENQDEPIENFIESSITCVIEVNECGEATKIKQFSHEHCLSLEDTNRDDDDKHCDGCTLSVLDSFYSCLQCNFVLHKSCAEVPMKKHHWFDPCKTLNQIAFSNVMVVFNSAVVSSTIVMNVISHFASNVLQFRIPSHIQVMNIPSFKIANIKGNALLVVLRFIMHTDICKDCNSALHFECITLPHVARHKCDKRFIELSYHDGNDDPEQHYCDICEERRDPNN</sequence>
<evidence type="ECO:0000313" key="3">
    <source>
        <dbReference type="Proteomes" id="UP000515121"/>
    </source>
</evidence>
<dbReference type="PANTHER" id="PTHR32410:SF217">
    <property type="entry name" value="C1 DOMAIN FAMILY PROTEIN, PUTATIVE-RELATED"/>
    <property type="match status" value="1"/>
</dbReference>
<dbReference type="Pfam" id="PF03107">
    <property type="entry name" value="C1_2"/>
    <property type="match status" value="1"/>
</dbReference>
<dbReference type="Proteomes" id="UP000515121">
    <property type="component" value="Unplaced"/>
</dbReference>
<dbReference type="InterPro" id="IPR004146">
    <property type="entry name" value="DC1"/>
</dbReference>
<dbReference type="GeneID" id="111297160"/>
<name>A0A6P5Z5C2_DURZI</name>
<dbReference type="PANTHER" id="PTHR32410">
    <property type="entry name" value="CYSTEINE/HISTIDINE-RICH C1 DOMAIN FAMILY PROTEIN"/>
    <property type="match status" value="1"/>
</dbReference>
<dbReference type="InterPro" id="IPR046349">
    <property type="entry name" value="C1-like_sf"/>
</dbReference>
<protein>
    <submittedName>
        <fullName evidence="4">Uncharacterized protein LOC111297160</fullName>
    </submittedName>
</protein>
<dbReference type="KEGG" id="dzi:111297160"/>
<dbReference type="OrthoDB" id="938199at2759"/>
<accession>A0A6P5Z5C2</accession>
<feature type="domain" description="DC1" evidence="2">
    <location>
        <begin position="69"/>
        <end position="115"/>
    </location>
</feature>
<reference evidence="4" key="1">
    <citation type="submission" date="2025-08" db="UniProtKB">
        <authorList>
            <consortium name="RefSeq"/>
        </authorList>
    </citation>
    <scope>IDENTIFICATION</scope>
    <source>
        <tissue evidence="4">Fruit stalk</tissue>
    </source>
</reference>
<evidence type="ECO:0000313" key="4">
    <source>
        <dbReference type="RefSeq" id="XP_022747526.1"/>
    </source>
</evidence>
<keyword evidence="3" id="KW-1185">Reference proteome</keyword>
<evidence type="ECO:0000256" key="1">
    <source>
        <dbReference type="ARBA" id="ARBA00022737"/>
    </source>
</evidence>
<proteinExistence type="predicted"/>
<dbReference type="SUPFAM" id="SSF57889">
    <property type="entry name" value="Cysteine-rich domain"/>
    <property type="match status" value="2"/>
</dbReference>